<accession>A0A4Z1HPZ0</accession>
<protein>
    <submittedName>
        <fullName evidence="2">Uncharacterized protein</fullName>
    </submittedName>
</protein>
<dbReference type="OrthoDB" id="3526006at2759"/>
<feature type="transmembrane region" description="Helical" evidence="1">
    <location>
        <begin position="217"/>
        <end position="238"/>
    </location>
</feature>
<evidence type="ECO:0000256" key="1">
    <source>
        <dbReference type="SAM" id="Phobius"/>
    </source>
</evidence>
<evidence type="ECO:0000313" key="2">
    <source>
        <dbReference type="EMBL" id="TGO48760.1"/>
    </source>
</evidence>
<proteinExistence type="predicted"/>
<keyword evidence="1" id="KW-0812">Transmembrane</keyword>
<dbReference type="AlphaFoldDB" id="A0A4Z1HPZ0"/>
<name>A0A4Z1HPZ0_9HELO</name>
<keyword evidence="1" id="KW-0472">Membrane</keyword>
<comment type="caution">
    <text evidence="2">The sequence shown here is derived from an EMBL/GenBank/DDBJ whole genome shotgun (WGS) entry which is preliminary data.</text>
</comment>
<keyword evidence="3" id="KW-1185">Reference proteome</keyword>
<evidence type="ECO:0000313" key="3">
    <source>
        <dbReference type="Proteomes" id="UP000297527"/>
    </source>
</evidence>
<gene>
    <name evidence="2" type="ORF">BCON_0230g00030</name>
</gene>
<dbReference type="Proteomes" id="UP000297527">
    <property type="component" value="Unassembled WGS sequence"/>
</dbReference>
<sequence length="263" mass="30460">MAFARREGSLDVILTRSDKFRSQELLLPSWTLNWISSSCWESHIHVLERAEKIKRIANVDFGHEIRRLHNRSYDGKWLNLMGTQLDTVQDTAWTADPQMSLTSGHAFQQPNHLRVEETNYSKAQILNSLSICFLREDFESKDEIILGLFWYAFYCVQLKKVTKGILPPRDIESRSKHASEPFLMHGKTLHQWALYSKKEIWKKTALRPDSVVPNIRIIWVVLLSLALIFALLGVGHAVKTWYAGSFFSRSDNKAEILKKFATK</sequence>
<keyword evidence="1" id="KW-1133">Transmembrane helix</keyword>
<dbReference type="EMBL" id="PQXN01000229">
    <property type="protein sequence ID" value="TGO48760.1"/>
    <property type="molecule type" value="Genomic_DNA"/>
</dbReference>
<organism evidence="2 3">
    <name type="scientific">Botryotinia convoluta</name>
    <dbReference type="NCBI Taxonomy" id="54673"/>
    <lineage>
        <taxon>Eukaryota</taxon>
        <taxon>Fungi</taxon>
        <taxon>Dikarya</taxon>
        <taxon>Ascomycota</taxon>
        <taxon>Pezizomycotina</taxon>
        <taxon>Leotiomycetes</taxon>
        <taxon>Helotiales</taxon>
        <taxon>Sclerotiniaceae</taxon>
        <taxon>Botryotinia</taxon>
    </lineage>
</organism>
<reference evidence="2 3" key="1">
    <citation type="submission" date="2017-12" db="EMBL/GenBank/DDBJ databases">
        <title>Comparative genomics of Botrytis spp.</title>
        <authorList>
            <person name="Valero-Jimenez C.A."/>
            <person name="Tapia P."/>
            <person name="Veloso J."/>
            <person name="Silva-Moreno E."/>
            <person name="Staats M."/>
            <person name="Valdes J.H."/>
            <person name="Van Kan J.A.L."/>
        </authorList>
    </citation>
    <scope>NUCLEOTIDE SEQUENCE [LARGE SCALE GENOMIC DNA]</scope>
    <source>
        <strain evidence="2 3">MUCL11595</strain>
    </source>
</reference>